<protein>
    <submittedName>
        <fullName evidence="2">Uncharacterized protein</fullName>
    </submittedName>
</protein>
<evidence type="ECO:0000313" key="3">
    <source>
        <dbReference type="Proteomes" id="UP001159363"/>
    </source>
</evidence>
<dbReference type="EMBL" id="JARBHB010000003">
    <property type="protein sequence ID" value="KAJ8889553.1"/>
    <property type="molecule type" value="Genomic_DNA"/>
</dbReference>
<name>A0ABQ9I0N5_9NEOP</name>
<proteinExistence type="predicted"/>
<sequence>MGLFFTGAMVVRWIDSLPPTMANRVPFPDDAGGRPAFSGISRIPCLSILELLHTHLASPSSALETSMLRTAPTSSLSSLILPLPTACLITNTQSAIKEMFGKQNMHIWRRYLVKYFILVEYVGVRGVLALARGQSSVCEGWQLGDREGTQTASPSPLLDITESSGMVPSISVSPRHAVSRSPLLQPTLRFVVWSKATKALAVPSRLPTASRAPPSQVYHLATDIEQHLNAMLGETGDPRDNPPTTIATCKNPGLHNQRVVGRETACKLNALWVQVTQLLRREQEFALESARFEEPLIGDTWRWSAERRKQKTPWPFFGDRDRIHEYPVTATRINCEAAVFPYYRRGRGDVMARLLASHLGFDSRRVCSRIFACPNHAARCHWLAVFFGDLPFPPPLQSSAAPDSPQFILIRSHYLAVKSLPNFPTHCPLLCGGRGSMEGHNRRTRRGDARHLTEESRDWALSNMAPELGFPQRERPIIKQSAPEGDMSVVQCQTTAIHYSSPFVRCGRERKQLDEGGRVDGKEFLHIGLTTYQLPVLSALRVVLPLSFTTACGASRAMSQTKAGLLWRQSVVAEAPPPALLDVSPREEGPGGYERRSSCSSSEPCPGDELCAGPTPGKWGETGSYKSAPTPPAIIRTSSNTYSQLPCLPPRHPSLRLGQVSNPRGEGVALKIGARTPRTLSHVRRSNGL</sequence>
<feature type="compositionally biased region" description="Basic and acidic residues" evidence="1">
    <location>
        <begin position="584"/>
        <end position="597"/>
    </location>
</feature>
<gene>
    <name evidence="2" type="ORF">PR048_009052</name>
</gene>
<reference evidence="2 3" key="1">
    <citation type="submission" date="2023-02" db="EMBL/GenBank/DDBJ databases">
        <title>LHISI_Scaffold_Assembly.</title>
        <authorList>
            <person name="Stuart O.P."/>
            <person name="Cleave R."/>
            <person name="Magrath M.J.L."/>
            <person name="Mikheyev A.S."/>
        </authorList>
    </citation>
    <scope>NUCLEOTIDE SEQUENCE [LARGE SCALE GENOMIC DNA]</scope>
    <source>
        <strain evidence="2">Daus_M_001</strain>
        <tissue evidence="2">Leg muscle</tissue>
    </source>
</reference>
<evidence type="ECO:0000256" key="1">
    <source>
        <dbReference type="SAM" id="MobiDB-lite"/>
    </source>
</evidence>
<feature type="region of interest" description="Disordered" evidence="1">
    <location>
        <begin position="578"/>
        <end position="636"/>
    </location>
</feature>
<organism evidence="2 3">
    <name type="scientific">Dryococelus australis</name>
    <dbReference type="NCBI Taxonomy" id="614101"/>
    <lineage>
        <taxon>Eukaryota</taxon>
        <taxon>Metazoa</taxon>
        <taxon>Ecdysozoa</taxon>
        <taxon>Arthropoda</taxon>
        <taxon>Hexapoda</taxon>
        <taxon>Insecta</taxon>
        <taxon>Pterygota</taxon>
        <taxon>Neoptera</taxon>
        <taxon>Polyneoptera</taxon>
        <taxon>Phasmatodea</taxon>
        <taxon>Verophasmatodea</taxon>
        <taxon>Anareolatae</taxon>
        <taxon>Phasmatidae</taxon>
        <taxon>Eurycanthinae</taxon>
        <taxon>Dryococelus</taxon>
    </lineage>
</organism>
<comment type="caution">
    <text evidence="2">The sequence shown here is derived from an EMBL/GenBank/DDBJ whole genome shotgun (WGS) entry which is preliminary data.</text>
</comment>
<keyword evidence="3" id="KW-1185">Reference proteome</keyword>
<accession>A0ABQ9I0N5</accession>
<dbReference type="Proteomes" id="UP001159363">
    <property type="component" value="Chromosome 3"/>
</dbReference>
<evidence type="ECO:0000313" key="2">
    <source>
        <dbReference type="EMBL" id="KAJ8889553.1"/>
    </source>
</evidence>